<comment type="caution">
    <text evidence="2">The sequence shown here is derived from an EMBL/GenBank/DDBJ whole genome shotgun (WGS) entry which is preliminary data.</text>
</comment>
<protein>
    <submittedName>
        <fullName evidence="2">Uncharacterized protein</fullName>
    </submittedName>
</protein>
<name>A0A8J5VQJ2_ZIZPA</name>
<gene>
    <name evidence="2" type="ORF">GUJ93_ZPchr0005g15271</name>
</gene>
<evidence type="ECO:0000313" key="3">
    <source>
        <dbReference type="Proteomes" id="UP000729402"/>
    </source>
</evidence>
<feature type="region of interest" description="Disordered" evidence="1">
    <location>
        <begin position="1"/>
        <end position="75"/>
    </location>
</feature>
<proteinExistence type="predicted"/>
<feature type="compositionally biased region" description="Basic residues" evidence="1">
    <location>
        <begin position="56"/>
        <end position="70"/>
    </location>
</feature>
<sequence>MGDGNRRTCTGSPARPPAARRPHVRRQPPTAGRRTHSRPAPAVSPARPHPVGGLPHQRRGAVAHLRHGRRPPLPAPSAVAHSALARLLVTSSTKAGGRSSGPPLRTSRPRLLLESWCCCAVIPIQLPVAPRLPDSPATVSPSAVIPIQLPRPPHQRQRLCAVVPAPQRQCAREFGEPAGLLDFSHLKPKT</sequence>
<organism evidence="2 3">
    <name type="scientific">Zizania palustris</name>
    <name type="common">Northern wild rice</name>
    <dbReference type="NCBI Taxonomy" id="103762"/>
    <lineage>
        <taxon>Eukaryota</taxon>
        <taxon>Viridiplantae</taxon>
        <taxon>Streptophyta</taxon>
        <taxon>Embryophyta</taxon>
        <taxon>Tracheophyta</taxon>
        <taxon>Spermatophyta</taxon>
        <taxon>Magnoliopsida</taxon>
        <taxon>Liliopsida</taxon>
        <taxon>Poales</taxon>
        <taxon>Poaceae</taxon>
        <taxon>BOP clade</taxon>
        <taxon>Oryzoideae</taxon>
        <taxon>Oryzeae</taxon>
        <taxon>Zizaniinae</taxon>
        <taxon>Zizania</taxon>
    </lineage>
</organism>
<accession>A0A8J5VQJ2</accession>
<keyword evidence="3" id="KW-1185">Reference proteome</keyword>
<dbReference type="Proteomes" id="UP000729402">
    <property type="component" value="Unassembled WGS sequence"/>
</dbReference>
<reference evidence="2" key="1">
    <citation type="journal article" date="2021" name="bioRxiv">
        <title>Whole Genome Assembly and Annotation of Northern Wild Rice, Zizania palustris L., Supports a Whole Genome Duplication in the Zizania Genus.</title>
        <authorList>
            <person name="Haas M."/>
            <person name="Kono T."/>
            <person name="Macchietto M."/>
            <person name="Millas R."/>
            <person name="McGilp L."/>
            <person name="Shao M."/>
            <person name="Duquette J."/>
            <person name="Hirsch C.N."/>
            <person name="Kimball J."/>
        </authorList>
    </citation>
    <scope>NUCLEOTIDE SEQUENCE</scope>
    <source>
        <tissue evidence="2">Fresh leaf tissue</tissue>
    </source>
</reference>
<reference evidence="2" key="2">
    <citation type="submission" date="2021-02" db="EMBL/GenBank/DDBJ databases">
        <authorList>
            <person name="Kimball J.A."/>
            <person name="Haas M.W."/>
            <person name="Macchietto M."/>
            <person name="Kono T."/>
            <person name="Duquette J."/>
            <person name="Shao M."/>
        </authorList>
    </citation>
    <scope>NUCLEOTIDE SEQUENCE</scope>
    <source>
        <tissue evidence="2">Fresh leaf tissue</tissue>
    </source>
</reference>
<dbReference type="AlphaFoldDB" id="A0A8J5VQJ2"/>
<evidence type="ECO:0000256" key="1">
    <source>
        <dbReference type="SAM" id="MobiDB-lite"/>
    </source>
</evidence>
<evidence type="ECO:0000313" key="2">
    <source>
        <dbReference type="EMBL" id="KAG8067381.1"/>
    </source>
</evidence>
<dbReference type="EMBL" id="JAAALK010000284">
    <property type="protein sequence ID" value="KAG8067381.1"/>
    <property type="molecule type" value="Genomic_DNA"/>
</dbReference>
<feature type="compositionally biased region" description="Low complexity" evidence="1">
    <location>
        <begin position="38"/>
        <end position="51"/>
    </location>
</feature>